<dbReference type="STRING" id="375574.GCA_001418035_01761"/>
<dbReference type="Pfam" id="PF03476">
    <property type="entry name" value="MOSC_N"/>
    <property type="match status" value="1"/>
</dbReference>
<dbReference type="RefSeq" id="WP_055434012.1">
    <property type="nucleotide sequence ID" value="NZ_CYHA01000003.1"/>
</dbReference>
<dbReference type="SUPFAM" id="SSF50800">
    <property type="entry name" value="PK beta-barrel domain-like"/>
    <property type="match status" value="1"/>
</dbReference>
<dbReference type="SUPFAM" id="SSF141673">
    <property type="entry name" value="MOSC N-terminal domain-like"/>
    <property type="match status" value="1"/>
</dbReference>
<protein>
    <submittedName>
        <fullName evidence="2">Uncharacterized conserved protein YcbX, contains MOSC and Fe-S domains</fullName>
    </submittedName>
</protein>
<sequence>MKLTELYIHPLKSARAIALSRAYADDTGLLHDREWLLTDPDGRFITARECPALLGIQVELIPGAALFRAPDTPLIAALSHEYRHPVECNVWKDRFAAWHGDARVDMWFSTVLGRPCRLVWLGTQSQRPQKGLQKPLSFADGYPYLLVNQASLDSLNQLLPNPVATRHFRPNLVIAGAGAYEEDDWTHLKIGGSVFEITKPCTRCAITTLDPDSGALMPDGEPLRTLRRTRQSGDGICFGVNLRLLEGAGILNVGDDVQVVKGRYDFD</sequence>
<dbReference type="GO" id="GO:0003824">
    <property type="term" value="F:catalytic activity"/>
    <property type="evidence" value="ECO:0007669"/>
    <property type="project" value="InterPro"/>
</dbReference>
<dbReference type="InterPro" id="IPR011037">
    <property type="entry name" value="Pyrv_Knase-like_insert_dom_sf"/>
</dbReference>
<name>A0A0K6GZ60_9NEIS</name>
<dbReference type="Proteomes" id="UP000243535">
    <property type="component" value="Unassembled WGS sequence"/>
</dbReference>
<evidence type="ECO:0000313" key="3">
    <source>
        <dbReference type="Proteomes" id="UP000243535"/>
    </source>
</evidence>
<dbReference type="AlphaFoldDB" id="A0A0K6GZ60"/>
<keyword evidence="3" id="KW-1185">Reference proteome</keyword>
<dbReference type="Pfam" id="PF03473">
    <property type="entry name" value="MOSC"/>
    <property type="match status" value="1"/>
</dbReference>
<dbReference type="PANTHER" id="PTHR14237:SF19">
    <property type="entry name" value="MITOCHONDRIAL AMIDOXIME REDUCING COMPONENT 1"/>
    <property type="match status" value="1"/>
</dbReference>
<feature type="domain" description="MOSC" evidence="1">
    <location>
        <begin position="116"/>
        <end position="260"/>
    </location>
</feature>
<dbReference type="PANTHER" id="PTHR14237">
    <property type="entry name" value="MOLYBDOPTERIN COFACTOR SULFURASE MOSC"/>
    <property type="match status" value="1"/>
</dbReference>
<dbReference type="GO" id="GO:0030170">
    <property type="term" value="F:pyridoxal phosphate binding"/>
    <property type="evidence" value="ECO:0007669"/>
    <property type="project" value="InterPro"/>
</dbReference>
<dbReference type="InterPro" id="IPR005303">
    <property type="entry name" value="MOCOS_middle"/>
</dbReference>
<proteinExistence type="predicted"/>
<evidence type="ECO:0000259" key="1">
    <source>
        <dbReference type="PROSITE" id="PS51340"/>
    </source>
</evidence>
<evidence type="ECO:0000313" key="2">
    <source>
        <dbReference type="EMBL" id="CUA84012.1"/>
    </source>
</evidence>
<dbReference type="PROSITE" id="PS51340">
    <property type="entry name" value="MOSC"/>
    <property type="match status" value="1"/>
</dbReference>
<reference evidence="3" key="1">
    <citation type="submission" date="2015-08" db="EMBL/GenBank/DDBJ databases">
        <authorList>
            <person name="Varghese N."/>
        </authorList>
    </citation>
    <scope>NUCLEOTIDE SEQUENCE [LARGE SCALE GENOMIC DNA]</scope>
    <source>
        <strain evidence="3">DSM 17901</strain>
    </source>
</reference>
<dbReference type="InterPro" id="IPR005302">
    <property type="entry name" value="MoCF_Sase_C"/>
</dbReference>
<organism evidence="2 3">
    <name type="scientific">Gulbenkiania indica</name>
    <dbReference type="NCBI Taxonomy" id="375574"/>
    <lineage>
        <taxon>Bacteria</taxon>
        <taxon>Pseudomonadati</taxon>
        <taxon>Pseudomonadota</taxon>
        <taxon>Betaproteobacteria</taxon>
        <taxon>Neisseriales</taxon>
        <taxon>Chromobacteriaceae</taxon>
        <taxon>Gulbenkiania</taxon>
    </lineage>
</organism>
<gene>
    <name evidence="2" type="ORF">Ga0061063_1970</name>
</gene>
<dbReference type="EMBL" id="CYHA01000003">
    <property type="protein sequence ID" value="CUA84012.1"/>
    <property type="molecule type" value="Genomic_DNA"/>
</dbReference>
<accession>A0A0K6GZ60</accession>
<dbReference type="GO" id="GO:0030151">
    <property type="term" value="F:molybdenum ion binding"/>
    <property type="evidence" value="ECO:0007669"/>
    <property type="project" value="InterPro"/>
</dbReference>
<dbReference type="OrthoDB" id="581532at2"/>